<dbReference type="InterPro" id="IPR004107">
    <property type="entry name" value="Integrase_SAM-like_N"/>
</dbReference>
<evidence type="ECO:0000256" key="5">
    <source>
        <dbReference type="PROSITE-ProRule" id="PRU01248"/>
    </source>
</evidence>
<keyword evidence="10" id="KW-1185">Reference proteome</keyword>
<comment type="caution">
    <text evidence="9">The sequence shown here is derived from an EMBL/GenBank/DDBJ whole genome shotgun (WGS) entry which is preliminary data.</text>
</comment>
<protein>
    <submittedName>
        <fullName evidence="9">Tyrosine-type recombinase/integrase</fullName>
    </submittedName>
</protein>
<dbReference type="InterPro" id="IPR011010">
    <property type="entry name" value="DNA_brk_join_enz"/>
</dbReference>
<accession>A0A6L5GAE5</accession>
<evidence type="ECO:0000259" key="8">
    <source>
        <dbReference type="PROSITE" id="PS51900"/>
    </source>
</evidence>
<gene>
    <name evidence="9" type="ORF">GFD30_13800</name>
</gene>
<dbReference type="PROSITE" id="PS51898">
    <property type="entry name" value="TYR_RECOMBINASE"/>
    <property type="match status" value="1"/>
</dbReference>
<dbReference type="GO" id="GO:0003677">
    <property type="term" value="F:DNA binding"/>
    <property type="evidence" value="ECO:0007669"/>
    <property type="project" value="UniProtKB-UniRule"/>
</dbReference>
<evidence type="ECO:0000256" key="3">
    <source>
        <dbReference type="ARBA" id="ARBA00023125"/>
    </source>
</evidence>
<dbReference type="Pfam" id="PF14659">
    <property type="entry name" value="Phage_int_SAM_3"/>
    <property type="match status" value="1"/>
</dbReference>
<organism evidence="9 10">
    <name type="scientific">Glycomyces albidus</name>
    <dbReference type="NCBI Taxonomy" id="2656774"/>
    <lineage>
        <taxon>Bacteria</taxon>
        <taxon>Bacillati</taxon>
        <taxon>Actinomycetota</taxon>
        <taxon>Actinomycetes</taxon>
        <taxon>Glycomycetales</taxon>
        <taxon>Glycomycetaceae</taxon>
        <taxon>Glycomyces</taxon>
    </lineage>
</organism>
<dbReference type="InterPro" id="IPR013762">
    <property type="entry name" value="Integrase-like_cat_sf"/>
</dbReference>
<dbReference type="Gene3D" id="1.10.150.130">
    <property type="match status" value="1"/>
</dbReference>
<evidence type="ECO:0000256" key="6">
    <source>
        <dbReference type="SAM" id="MobiDB-lite"/>
    </source>
</evidence>
<evidence type="ECO:0000256" key="2">
    <source>
        <dbReference type="ARBA" id="ARBA00022908"/>
    </source>
</evidence>
<evidence type="ECO:0000259" key="7">
    <source>
        <dbReference type="PROSITE" id="PS51898"/>
    </source>
</evidence>
<evidence type="ECO:0000256" key="1">
    <source>
        <dbReference type="ARBA" id="ARBA00008857"/>
    </source>
</evidence>
<comment type="similarity">
    <text evidence="1">Belongs to the 'phage' integrase family.</text>
</comment>
<dbReference type="SUPFAM" id="SSF56349">
    <property type="entry name" value="DNA breaking-rejoining enzymes"/>
    <property type="match status" value="1"/>
</dbReference>
<dbReference type="AlphaFoldDB" id="A0A6L5GAE5"/>
<evidence type="ECO:0000313" key="9">
    <source>
        <dbReference type="EMBL" id="MQM26635.1"/>
    </source>
</evidence>
<dbReference type="Proteomes" id="UP000477750">
    <property type="component" value="Unassembled WGS sequence"/>
</dbReference>
<dbReference type="InterPro" id="IPR010998">
    <property type="entry name" value="Integrase_recombinase_N"/>
</dbReference>
<keyword evidence="3 5" id="KW-0238">DNA-binding</keyword>
<feature type="region of interest" description="Disordered" evidence="6">
    <location>
        <begin position="1"/>
        <end position="38"/>
    </location>
</feature>
<dbReference type="InterPro" id="IPR044068">
    <property type="entry name" value="CB"/>
</dbReference>
<sequence>MAPGVPPTPHRRGTGGLGVNEPQEPAEGRKKAPKGEGTVYWDEAKQTYRAEISLGRTKSGKRLRLKAYGTTEAKARRNLRDKVKEHEAGLDTSNSLTVAAVVLDWFEREDRGAAKTLERHKGIIDLHVLPHLGGIKLKELTADDVEDWLHSLKGDLSTDSLKKARSILRRAIRRAQRRDKVGRNVAELVDLPEGRPTRERESMTEAQAGAVFKASQGTWIFSYNVTSANSGARAEELRPLEWAHTHANPVAGERCTCGRVHEETLPPHLEVWESTRESGDTKTEKSRRTVALTPYNAQVLIDWQREQREWRKLRGYKSAGIRYVWGTWNDTVKDAGNIRRMHRTILRRAGLDPKRWSPRDWRRTFVSVASDRGAGEEQIANFVGHKRTSTTRLVYRKQLRPVITRGMEVMNGAYEDPPAEES</sequence>
<dbReference type="Gene3D" id="1.10.443.10">
    <property type="entry name" value="Intergrase catalytic core"/>
    <property type="match status" value="1"/>
</dbReference>
<dbReference type="PANTHER" id="PTHR30629">
    <property type="entry name" value="PROPHAGE INTEGRASE"/>
    <property type="match status" value="1"/>
</dbReference>
<dbReference type="InterPro" id="IPR002104">
    <property type="entry name" value="Integrase_catalytic"/>
</dbReference>
<reference evidence="9 10" key="1">
    <citation type="submission" date="2019-10" db="EMBL/GenBank/DDBJ databases">
        <title>Glycomyces albidus sp. nov., a novel actinomycete isolated from rhizosphere soil of wheat (Triticum aestivum L.).</title>
        <authorList>
            <person name="Qian L."/>
        </authorList>
    </citation>
    <scope>NUCLEOTIDE SEQUENCE [LARGE SCALE GENOMIC DNA]</scope>
    <source>
        <strain evidence="9 10">NEAU-7082</strain>
    </source>
</reference>
<feature type="domain" description="Core-binding (CB)" evidence="8">
    <location>
        <begin position="96"/>
        <end position="176"/>
    </location>
</feature>
<dbReference type="PROSITE" id="PS51900">
    <property type="entry name" value="CB"/>
    <property type="match status" value="1"/>
</dbReference>
<feature type="domain" description="Tyr recombinase" evidence="7">
    <location>
        <begin position="198"/>
        <end position="411"/>
    </location>
</feature>
<dbReference type="PANTHER" id="PTHR30629:SF2">
    <property type="entry name" value="PROPHAGE INTEGRASE INTS-RELATED"/>
    <property type="match status" value="1"/>
</dbReference>
<evidence type="ECO:0000313" key="10">
    <source>
        <dbReference type="Proteomes" id="UP000477750"/>
    </source>
</evidence>
<dbReference type="GO" id="GO:0015074">
    <property type="term" value="P:DNA integration"/>
    <property type="evidence" value="ECO:0007669"/>
    <property type="project" value="UniProtKB-KW"/>
</dbReference>
<evidence type="ECO:0000256" key="4">
    <source>
        <dbReference type="ARBA" id="ARBA00023172"/>
    </source>
</evidence>
<dbReference type="InterPro" id="IPR050808">
    <property type="entry name" value="Phage_Integrase"/>
</dbReference>
<keyword evidence="4" id="KW-0233">DNA recombination</keyword>
<dbReference type="GO" id="GO:0006310">
    <property type="term" value="P:DNA recombination"/>
    <property type="evidence" value="ECO:0007669"/>
    <property type="project" value="UniProtKB-KW"/>
</dbReference>
<keyword evidence="2" id="KW-0229">DNA integration</keyword>
<proteinExistence type="inferred from homology"/>
<dbReference type="EMBL" id="WIAO01000015">
    <property type="protein sequence ID" value="MQM26635.1"/>
    <property type="molecule type" value="Genomic_DNA"/>
</dbReference>
<name>A0A6L5GAE5_9ACTN</name>